<dbReference type="RefSeq" id="WP_257742563.1">
    <property type="nucleotide sequence ID" value="NZ_CP096115.1"/>
</dbReference>
<dbReference type="EMBL" id="CP096115">
    <property type="protein sequence ID" value="UUX92414.1"/>
    <property type="molecule type" value="Genomic_DNA"/>
</dbReference>
<accession>A0A9E7TK47</accession>
<proteinExistence type="predicted"/>
<dbReference type="GeneID" id="74308821"/>
<sequence length="162" mass="18125">MKLEVRDLPGQLLEALKPISEVGGNIKSVIHKRDPLSENGTLDVQIQLELPEGKLDEMLDLIKRSNVNILRVGEEQHLIRKSFILIGHLLHTDLSDTVQKIDDTGFAEVGELSMVMPAINEPTSAKMTIKSDSLKDIDRALDILRDIAVKKDILIIEPLEDF</sequence>
<evidence type="ECO:0000313" key="1">
    <source>
        <dbReference type="EMBL" id="UUX92414.1"/>
    </source>
</evidence>
<dbReference type="AlphaFoldDB" id="A0A9E7TK47"/>
<organism evidence="1 2">
    <name type="scientific">Methanoplanus endosymbiosus</name>
    <dbReference type="NCBI Taxonomy" id="33865"/>
    <lineage>
        <taxon>Archaea</taxon>
        <taxon>Methanobacteriati</taxon>
        <taxon>Methanobacteriota</taxon>
        <taxon>Stenosarchaea group</taxon>
        <taxon>Methanomicrobia</taxon>
        <taxon>Methanomicrobiales</taxon>
        <taxon>Methanomicrobiaceae</taxon>
        <taxon>Methanoplanus</taxon>
    </lineage>
</organism>
<protein>
    <submittedName>
        <fullName evidence="1">Amino acid-binding protein</fullName>
    </submittedName>
</protein>
<reference evidence="1" key="1">
    <citation type="submission" date="2022-04" db="EMBL/GenBank/DDBJ databases">
        <title>Complete genome of Methanoplanus endosymbiosus DSM 3599.</title>
        <authorList>
            <person name="Chen S.-C."/>
            <person name="You Y.-T."/>
            <person name="Zhou Y.-Z."/>
            <person name="Lai M.-C."/>
        </authorList>
    </citation>
    <scope>NUCLEOTIDE SEQUENCE</scope>
    <source>
        <strain evidence="1">DSM 3599</strain>
    </source>
</reference>
<evidence type="ECO:0000313" key="2">
    <source>
        <dbReference type="Proteomes" id="UP001060368"/>
    </source>
</evidence>
<dbReference type="Proteomes" id="UP001060368">
    <property type="component" value="Chromosome"/>
</dbReference>
<dbReference type="KEGG" id="mend:L6E24_13915"/>
<keyword evidence="2" id="KW-1185">Reference proteome</keyword>
<gene>
    <name evidence="1" type="ORF">L6E24_13915</name>
</gene>
<name>A0A9E7TK47_9EURY</name>